<gene>
    <name evidence="1" type="ORF">I8752_06965</name>
</gene>
<dbReference type="EMBL" id="JAECZA010000018">
    <property type="protein sequence ID" value="MBH8572758.1"/>
    <property type="molecule type" value="Genomic_DNA"/>
</dbReference>
<evidence type="ECO:0000313" key="2">
    <source>
        <dbReference type="Proteomes" id="UP000662314"/>
    </source>
</evidence>
<evidence type="ECO:0000313" key="1">
    <source>
        <dbReference type="EMBL" id="MBH8572758.1"/>
    </source>
</evidence>
<accession>A0A8J7LE83</accession>
<proteinExistence type="predicted"/>
<organism evidence="1 2">
    <name type="scientific">Dendronalium phyllosphericum CENA369</name>
    <dbReference type="NCBI Taxonomy" id="1725256"/>
    <lineage>
        <taxon>Bacteria</taxon>
        <taxon>Bacillati</taxon>
        <taxon>Cyanobacteriota</taxon>
        <taxon>Cyanophyceae</taxon>
        <taxon>Nostocales</taxon>
        <taxon>Nostocaceae</taxon>
        <taxon>Dendronalium</taxon>
        <taxon>Dendronalium phyllosphericum</taxon>
    </lineage>
</organism>
<dbReference type="RefSeq" id="WP_214431583.1">
    <property type="nucleotide sequence ID" value="NZ_CAWPUQ010000090.1"/>
</dbReference>
<reference evidence="1 2" key="1">
    <citation type="journal article" date="2021" name="Int. J. Syst. Evol. Microbiol.">
        <title>Amazonocrinis nigriterrae gen. nov., sp. nov., Atlanticothrix silvestris gen. nov., sp. nov. and Dendronalium phyllosphericum gen. nov., sp. nov., nostocacean cyanobacteria from Brazilian environments.</title>
        <authorList>
            <person name="Alvarenga D.O."/>
            <person name="Andreote A.P.D."/>
            <person name="Branco L.H.Z."/>
            <person name="Delbaje E."/>
            <person name="Cruz R.B."/>
            <person name="Varani A.M."/>
            <person name="Fiore M.F."/>
        </authorList>
    </citation>
    <scope>NUCLEOTIDE SEQUENCE [LARGE SCALE GENOMIC DNA]</scope>
    <source>
        <strain evidence="1 2">CENA369</strain>
    </source>
</reference>
<dbReference type="Proteomes" id="UP000662314">
    <property type="component" value="Unassembled WGS sequence"/>
</dbReference>
<keyword evidence="2" id="KW-1185">Reference proteome</keyword>
<dbReference type="AlphaFoldDB" id="A0A8J7LE83"/>
<comment type="caution">
    <text evidence="1">The sequence shown here is derived from an EMBL/GenBank/DDBJ whole genome shotgun (WGS) entry which is preliminary data.</text>
</comment>
<sequence>MPQNFCVRFGDANHGWLPVKLITNKEEFLFTASYVPYDSLSELVEALSLFLRTGASKLVRWNTEPIEYEFVLSEYAEQARLEVFEYPGSQRIQGTGKAVFEFSGSRKSLIVPFWPALRDLETRVGFEQQWQRSLPKHKMQLLGQQIDKL</sequence>
<protein>
    <submittedName>
        <fullName evidence="1">Uncharacterized protein</fullName>
    </submittedName>
</protein>
<name>A0A8J7LE83_9NOST</name>